<protein>
    <submittedName>
        <fullName evidence="4">Glucokinase</fullName>
    </submittedName>
</protein>
<evidence type="ECO:0000256" key="1">
    <source>
        <dbReference type="ARBA" id="ARBA00022679"/>
    </source>
</evidence>
<accession>A0ABY8RFV7</accession>
<dbReference type="Pfam" id="PF02685">
    <property type="entry name" value="Glucokinase"/>
    <property type="match status" value="1"/>
</dbReference>
<proteinExistence type="inferred from homology"/>
<keyword evidence="2" id="KW-0418">Kinase</keyword>
<dbReference type="InterPro" id="IPR003836">
    <property type="entry name" value="Glucokinase"/>
</dbReference>
<reference evidence="4 5" key="1">
    <citation type="submission" date="2023-05" db="EMBL/GenBank/DDBJ databases">
        <title>Genomic insight into Chryseobacterium sp. wdc7 isolated forest soil (Gotjawal).</title>
        <authorList>
            <person name="Park S.-J."/>
        </authorList>
    </citation>
    <scope>NUCLEOTIDE SEQUENCE [LARGE SCALE GENOMIC DNA]</scope>
    <source>
        <strain evidence="5">wdc7</strain>
    </source>
</reference>
<evidence type="ECO:0000256" key="3">
    <source>
        <dbReference type="RuleBase" id="RU004046"/>
    </source>
</evidence>
<dbReference type="Proteomes" id="UP001241656">
    <property type="component" value="Chromosome"/>
</dbReference>
<comment type="similarity">
    <text evidence="3">Belongs to the bacterial glucokinase family.</text>
</comment>
<dbReference type="SUPFAM" id="SSF53067">
    <property type="entry name" value="Actin-like ATPase domain"/>
    <property type="match status" value="1"/>
</dbReference>
<keyword evidence="1" id="KW-0808">Transferase</keyword>
<dbReference type="Gene3D" id="3.30.420.40">
    <property type="match status" value="1"/>
</dbReference>
<dbReference type="RefSeq" id="WP_282905363.1">
    <property type="nucleotide sequence ID" value="NZ_CP124855.1"/>
</dbReference>
<evidence type="ECO:0000256" key="2">
    <source>
        <dbReference type="ARBA" id="ARBA00022777"/>
    </source>
</evidence>
<keyword evidence="5" id="KW-1185">Reference proteome</keyword>
<dbReference type="PANTHER" id="PTHR47363:SF1">
    <property type="entry name" value="GLUCOKINASE"/>
    <property type="match status" value="1"/>
</dbReference>
<dbReference type="PANTHER" id="PTHR47363">
    <property type="entry name" value="GLUCOKINASE"/>
    <property type="match status" value="1"/>
</dbReference>
<name>A0ABY8RFV7_9FLAO</name>
<evidence type="ECO:0000313" key="5">
    <source>
        <dbReference type="Proteomes" id="UP001241656"/>
    </source>
</evidence>
<dbReference type="InterPro" id="IPR043129">
    <property type="entry name" value="ATPase_NBD"/>
</dbReference>
<dbReference type="EMBL" id="CP124855">
    <property type="protein sequence ID" value="WHF52058.1"/>
    <property type="molecule type" value="Genomic_DNA"/>
</dbReference>
<organism evidence="4 5">
    <name type="scientific">Chryseobacterium gotjawalense</name>
    <dbReference type="NCBI Taxonomy" id="3042315"/>
    <lineage>
        <taxon>Bacteria</taxon>
        <taxon>Pseudomonadati</taxon>
        <taxon>Bacteroidota</taxon>
        <taxon>Flavobacteriia</taxon>
        <taxon>Flavobacteriales</taxon>
        <taxon>Weeksellaceae</taxon>
        <taxon>Chryseobacterium group</taxon>
        <taxon>Chryseobacterium</taxon>
    </lineage>
</organism>
<gene>
    <name evidence="4" type="ORF">QGN23_01990</name>
</gene>
<sequence>METKNKFNLFLPGISSETNDNVALIAVDLRDEKTVIGLYATENRRIFLKIEKSYSTKEFSSFSEMVLGFINENSLENIAKIAVAVPGPVIGGKSAPQRLPWKLDADEIKKNTQINEVFLINDLEASAYGLEHVAESDFVKIHDSAHFTPGNAVLLAPGDGLGEAALFWDGSFLRPFATEGGHCEFSPRTNDEVDFYSFLQKIYGIVSWESVLSTGGLFNVYRFLRDVKQQVQPDWLSKEIEAGNFTQAIIHGAVEKKDRICTMTIETFLVYLAREANSLVLKMKATGGLFLSGEIPVMLEEFLNNKKFYKNFIISDKMENILKDIPIYLVKDKKTIINGAALYAAFYKKS</sequence>
<dbReference type="CDD" id="cd24008">
    <property type="entry name" value="ASKHA_NBD_GLK"/>
    <property type="match status" value="1"/>
</dbReference>
<evidence type="ECO:0000313" key="4">
    <source>
        <dbReference type="EMBL" id="WHF52058.1"/>
    </source>
</evidence>
<dbReference type="Gene3D" id="3.40.367.20">
    <property type="match status" value="1"/>
</dbReference>